<reference evidence="1 2" key="1">
    <citation type="submission" date="2024-02" db="EMBL/GenBank/DDBJ databases">
        <title>Deinococcus xinjiangensis NBRC 107630.</title>
        <authorList>
            <person name="Ichikawa N."/>
            <person name="Katano-Makiyama Y."/>
            <person name="Hidaka K."/>
        </authorList>
    </citation>
    <scope>NUCLEOTIDE SEQUENCE [LARGE SCALE GENOMIC DNA]</scope>
    <source>
        <strain evidence="1 2">NBRC 107630</strain>
    </source>
</reference>
<comment type="caution">
    <text evidence="1">The sequence shown here is derived from an EMBL/GenBank/DDBJ whole genome shotgun (WGS) entry which is preliminary data.</text>
</comment>
<proteinExistence type="predicted"/>
<sequence length="71" mass="7761">MVIVTKLNKRDELPLEAQARPRAYRGADISLTVSTNPFSEFIGTIPPLPGGSVSFVRELRVHDEDSTSCSS</sequence>
<dbReference type="Proteomes" id="UP001458946">
    <property type="component" value="Unassembled WGS sequence"/>
</dbReference>
<protein>
    <submittedName>
        <fullName evidence="1">Uncharacterized protein</fullName>
    </submittedName>
</protein>
<evidence type="ECO:0000313" key="2">
    <source>
        <dbReference type="Proteomes" id="UP001458946"/>
    </source>
</evidence>
<organism evidence="1 2">
    <name type="scientific">Deinococcus xinjiangensis</name>
    <dbReference type="NCBI Taxonomy" id="457454"/>
    <lineage>
        <taxon>Bacteria</taxon>
        <taxon>Thermotogati</taxon>
        <taxon>Deinococcota</taxon>
        <taxon>Deinococci</taxon>
        <taxon>Deinococcales</taxon>
        <taxon>Deinococcaceae</taxon>
        <taxon>Deinococcus</taxon>
    </lineage>
</organism>
<name>A0ABP9VGU5_9DEIO</name>
<evidence type="ECO:0000313" key="1">
    <source>
        <dbReference type="EMBL" id="GAA5504437.1"/>
    </source>
</evidence>
<keyword evidence="2" id="KW-1185">Reference proteome</keyword>
<gene>
    <name evidence="1" type="ORF">Dxin01_04207</name>
</gene>
<accession>A0ABP9VGU5</accession>
<dbReference type="EMBL" id="BAABRN010000124">
    <property type="protein sequence ID" value="GAA5504437.1"/>
    <property type="molecule type" value="Genomic_DNA"/>
</dbReference>